<dbReference type="Proteomes" id="UP000064514">
    <property type="component" value="Unassembled WGS sequence"/>
</dbReference>
<feature type="transmembrane region" description="Helical" evidence="9">
    <location>
        <begin position="125"/>
        <end position="144"/>
    </location>
</feature>
<name>A0A3F3H8Z8_9LACO</name>
<keyword evidence="7 8" id="KW-0472">Membrane</keyword>
<dbReference type="InterPro" id="IPR003784">
    <property type="entry name" value="BioY"/>
</dbReference>
<protein>
    <recommendedName>
        <fullName evidence="8">Biotin transporter</fullName>
    </recommendedName>
</protein>
<evidence type="ECO:0000256" key="8">
    <source>
        <dbReference type="PIRNR" id="PIRNR016661"/>
    </source>
</evidence>
<evidence type="ECO:0000256" key="6">
    <source>
        <dbReference type="ARBA" id="ARBA00022989"/>
    </source>
</evidence>
<feature type="transmembrane region" description="Helical" evidence="9">
    <location>
        <begin position="82"/>
        <end position="104"/>
    </location>
</feature>
<evidence type="ECO:0000256" key="5">
    <source>
        <dbReference type="ARBA" id="ARBA00022692"/>
    </source>
</evidence>
<gene>
    <name evidence="10" type="ORF">FTRO_0021170</name>
</gene>
<accession>A0A3F3H8Z8</accession>
<dbReference type="AlphaFoldDB" id="A0A3F3H8Z8"/>
<evidence type="ECO:0000313" key="10">
    <source>
        <dbReference type="EMBL" id="GAP03950.1"/>
    </source>
</evidence>
<keyword evidence="6 9" id="KW-1133">Transmembrane helix</keyword>
<keyword evidence="5 9" id="KW-0812">Transmembrane</keyword>
<dbReference type="PANTHER" id="PTHR34295:SF4">
    <property type="entry name" value="BIOTIN TRANSPORTER BIOY-RELATED"/>
    <property type="match status" value="1"/>
</dbReference>
<feature type="transmembrane region" description="Helical" evidence="9">
    <location>
        <begin position="35"/>
        <end position="52"/>
    </location>
</feature>
<dbReference type="EMBL" id="DF968079">
    <property type="protein sequence ID" value="GAP03950.1"/>
    <property type="molecule type" value="Genomic_DNA"/>
</dbReference>
<proteinExistence type="inferred from homology"/>
<reference evidence="10" key="1">
    <citation type="journal article" date="2015" name="BMC Genomics">
        <title>Comparative genomics of Fructobacillus spp. and Leuconostoc spp. reveals niche-specific evolution of Fructobacillus spp.</title>
        <authorList>
            <person name="Endo A."/>
            <person name="Tanizawa Y."/>
            <person name="Tanaka N."/>
            <person name="Maeno S."/>
            <person name="Kumar H."/>
            <person name="Shiwa Y."/>
            <person name="Okada S."/>
            <person name="Yoshikawa H."/>
            <person name="Dicks L."/>
            <person name="Nakagawa J."/>
            <person name="Arita M."/>
        </authorList>
    </citation>
    <scope>NUCLEOTIDE SEQUENCE [LARGE SCALE GENOMIC DNA]</scope>
    <source>
        <strain evidence="10">F214-1</strain>
    </source>
</reference>
<organism evidence="10">
    <name type="scientific">Fructobacillus tropaeoli</name>
    <dbReference type="NCBI Taxonomy" id="709323"/>
    <lineage>
        <taxon>Bacteria</taxon>
        <taxon>Bacillati</taxon>
        <taxon>Bacillota</taxon>
        <taxon>Bacilli</taxon>
        <taxon>Lactobacillales</taxon>
        <taxon>Lactobacillaceae</taxon>
        <taxon>Fructobacillus</taxon>
    </lineage>
</organism>
<evidence type="ECO:0000256" key="7">
    <source>
        <dbReference type="ARBA" id="ARBA00023136"/>
    </source>
</evidence>
<sequence length="186" mass="20262">MTTTSRLQDLTKGAVFVALLIVFAMIPGIPLGFLPVPIVLQNLAVMLVVLILGPKRGTMVMTVFLLLAAVGLPVLSGGRGGLAVLIGPTAGYIWAWLLFPAVYWGLNRLVFGHRNLAQPAWWQSVILLIIVDLILDFGMGAAWLHFNQGLGFWSAYWANMAFVPGDLLKIALAVFLEQALWQASQH</sequence>
<dbReference type="STRING" id="709323.GCA_001047135_00494"/>
<evidence type="ECO:0000256" key="3">
    <source>
        <dbReference type="ARBA" id="ARBA00022448"/>
    </source>
</evidence>
<dbReference type="GO" id="GO:0005886">
    <property type="term" value="C:plasma membrane"/>
    <property type="evidence" value="ECO:0007669"/>
    <property type="project" value="UniProtKB-SubCell"/>
</dbReference>
<dbReference type="PANTHER" id="PTHR34295">
    <property type="entry name" value="BIOTIN TRANSPORTER BIOY"/>
    <property type="match status" value="1"/>
</dbReference>
<evidence type="ECO:0000256" key="4">
    <source>
        <dbReference type="ARBA" id="ARBA00022475"/>
    </source>
</evidence>
<comment type="similarity">
    <text evidence="2 8">Belongs to the BioY family.</text>
</comment>
<evidence type="ECO:0000256" key="2">
    <source>
        <dbReference type="ARBA" id="ARBA00010692"/>
    </source>
</evidence>
<dbReference type="Gene3D" id="1.10.1760.20">
    <property type="match status" value="1"/>
</dbReference>
<keyword evidence="3 8" id="KW-0813">Transport</keyword>
<keyword evidence="4 8" id="KW-1003">Cell membrane</keyword>
<evidence type="ECO:0000256" key="9">
    <source>
        <dbReference type="SAM" id="Phobius"/>
    </source>
</evidence>
<comment type="subcellular location">
    <subcellularLocation>
        <location evidence="1 8">Cell membrane</location>
        <topology evidence="1 8">Multi-pass membrane protein</topology>
    </subcellularLocation>
</comment>
<feature type="transmembrane region" description="Helical" evidence="9">
    <location>
        <begin position="12"/>
        <end position="29"/>
    </location>
</feature>
<dbReference type="RefSeq" id="WP_059393425.1">
    <property type="nucleotide sequence ID" value="NZ_DF968079.1"/>
</dbReference>
<feature type="transmembrane region" description="Helical" evidence="9">
    <location>
        <begin position="59"/>
        <end position="76"/>
    </location>
</feature>
<dbReference type="PIRSF" id="PIRSF016661">
    <property type="entry name" value="BioY"/>
    <property type="match status" value="1"/>
</dbReference>
<dbReference type="GO" id="GO:0015225">
    <property type="term" value="F:biotin transmembrane transporter activity"/>
    <property type="evidence" value="ECO:0007669"/>
    <property type="project" value="UniProtKB-UniRule"/>
</dbReference>
<dbReference type="Pfam" id="PF02632">
    <property type="entry name" value="BioY"/>
    <property type="match status" value="1"/>
</dbReference>
<evidence type="ECO:0000256" key="1">
    <source>
        <dbReference type="ARBA" id="ARBA00004651"/>
    </source>
</evidence>